<feature type="DNA-binding region" description="OmpR/PhoB-type" evidence="6">
    <location>
        <begin position="1"/>
        <end position="101"/>
    </location>
</feature>
<name>A0ABP4V6Y4_9ACTN</name>
<sequence length="919" mass="100269">MTVSGLRIEALGPLALQAGGGPLLVRAPKQRSLLGLLAVQPNHSVGHHDLAEALWGPKQPAGAQDLLYTYMHRLRKALESVASNDSTELIASTGSGYLLRADAAQLDVLRFTELADRALASDDPAAAADGYDQALACWRGPTLGDLPESVRDLPAVNVLDRRRLRIALARADLADVLGDYQRVVPMLLELADAEPLNEGLAARLVICLAGSGEATAALARYAEIRRRLHDELGIEPDGQLREAQLRVLRQRVVPGHLRNQATPRLTRFTLPRDVEDFTGRTSEIDSLAAPATAVWAWDGMAGVGKTTLAVHVAHRLAPHYPDAQLFVDLQGNADPLSPHDALLRLLSGLGIKTGRTPVDLAGCLDLWRRWSSGHRALVVLDDASSAEQIRPLLPAGTGCLAIVTSRARLTSLEGARRRCLDVLPLDQADDLITKIVGDQRVAGQRDAVEEIARLCGYLPLAVRIAASRLRDRPAWSAAYLAERLRDERSGLDELSVGDRSVEAAFALSYEQLSMDQRRFFRLLGVFPGLEIDAYAAAALADLTPRTAEDLLERLFDVHLIEQPRQGRYRFHALVRRHAVTTAAAQDPSAERTAALRRIVDYYLQAADFAATVVEPGRRQFAPLNRSATLPEMPDSSDWLETERSNLTTAVSVAAERGWHSTTWRLAQCLWRHFLTRGHLLDWLETHEKALTSAREIHDRVAEAETLKNLGVAYLRLGRFHDGVEVHYQALDLDRKSKDLLGEAKTHNNLGFVLSSAGSHADALTHHRRSADLYRTIADLSGESRALVGLGRAFLGTGGQHAALQEFERAIALADRAGDAWGATLGLVGCGFALVHLGRVAEAEKHFRQALEVVLARADRGGESLALVGLGLVHLRSGRRDEARTTLQAGLSLADETGELWGAETARKAMHDLVCYGIHL</sequence>
<dbReference type="PROSITE" id="PS51755">
    <property type="entry name" value="OMPR_PHOB"/>
    <property type="match status" value="1"/>
</dbReference>
<dbReference type="SMART" id="SM00862">
    <property type="entry name" value="Trans_reg_C"/>
    <property type="match status" value="1"/>
</dbReference>
<dbReference type="InterPro" id="IPR019734">
    <property type="entry name" value="TPR_rpt"/>
</dbReference>
<dbReference type="PANTHER" id="PTHR35807:SF1">
    <property type="entry name" value="TRANSCRIPTIONAL REGULATOR REDD"/>
    <property type="match status" value="1"/>
</dbReference>
<dbReference type="Gene3D" id="1.25.40.10">
    <property type="entry name" value="Tetratricopeptide repeat domain"/>
    <property type="match status" value="3"/>
</dbReference>
<dbReference type="InterPro" id="IPR051677">
    <property type="entry name" value="AfsR-DnrI-RedD_regulator"/>
</dbReference>
<comment type="caution">
    <text evidence="8">The sequence shown here is derived from an EMBL/GenBank/DDBJ whole genome shotgun (WGS) entry which is preliminary data.</text>
</comment>
<feature type="repeat" description="TPR" evidence="5">
    <location>
        <begin position="703"/>
        <end position="736"/>
    </location>
</feature>
<dbReference type="SUPFAM" id="SSF52540">
    <property type="entry name" value="P-loop containing nucleoside triphosphate hydrolases"/>
    <property type="match status" value="1"/>
</dbReference>
<dbReference type="Gene3D" id="3.40.50.300">
    <property type="entry name" value="P-loop containing nucleotide triphosphate hydrolases"/>
    <property type="match status" value="1"/>
</dbReference>
<evidence type="ECO:0000256" key="2">
    <source>
        <dbReference type="ARBA" id="ARBA00023015"/>
    </source>
</evidence>
<dbReference type="Pfam" id="PF03704">
    <property type="entry name" value="BTAD"/>
    <property type="match status" value="1"/>
</dbReference>
<dbReference type="EMBL" id="BAAANY010000043">
    <property type="protein sequence ID" value="GAA1718977.1"/>
    <property type="molecule type" value="Genomic_DNA"/>
</dbReference>
<dbReference type="SUPFAM" id="SSF48452">
    <property type="entry name" value="TPR-like"/>
    <property type="match status" value="2"/>
</dbReference>
<dbReference type="InterPro" id="IPR027417">
    <property type="entry name" value="P-loop_NTPase"/>
</dbReference>
<evidence type="ECO:0000259" key="7">
    <source>
        <dbReference type="PROSITE" id="PS51755"/>
    </source>
</evidence>
<evidence type="ECO:0000256" key="5">
    <source>
        <dbReference type="PROSITE-ProRule" id="PRU00339"/>
    </source>
</evidence>
<evidence type="ECO:0000256" key="1">
    <source>
        <dbReference type="ARBA" id="ARBA00005820"/>
    </source>
</evidence>
<evidence type="ECO:0000256" key="3">
    <source>
        <dbReference type="ARBA" id="ARBA00023125"/>
    </source>
</evidence>
<evidence type="ECO:0000256" key="4">
    <source>
        <dbReference type="ARBA" id="ARBA00023163"/>
    </source>
</evidence>
<dbReference type="InterPro" id="IPR001867">
    <property type="entry name" value="OmpR/PhoB-type_DNA-bd"/>
</dbReference>
<gene>
    <name evidence="8" type="ORF">GCM10009765_79220</name>
</gene>
<evidence type="ECO:0000313" key="9">
    <source>
        <dbReference type="Proteomes" id="UP001500618"/>
    </source>
</evidence>
<evidence type="ECO:0000256" key="6">
    <source>
        <dbReference type="PROSITE-ProRule" id="PRU01091"/>
    </source>
</evidence>
<protein>
    <submittedName>
        <fullName evidence="8">BTAD domain-containing putative transcriptional regulator</fullName>
    </submittedName>
</protein>
<dbReference type="InterPro" id="IPR016032">
    <property type="entry name" value="Sig_transdc_resp-reg_C-effctor"/>
</dbReference>
<dbReference type="Gene3D" id="1.10.10.10">
    <property type="entry name" value="Winged helix-like DNA-binding domain superfamily/Winged helix DNA-binding domain"/>
    <property type="match status" value="2"/>
</dbReference>
<dbReference type="Proteomes" id="UP001500618">
    <property type="component" value="Unassembled WGS sequence"/>
</dbReference>
<dbReference type="PRINTS" id="PR00364">
    <property type="entry name" value="DISEASERSIST"/>
</dbReference>
<organism evidence="8 9">
    <name type="scientific">Fodinicola feengrottensis</name>
    <dbReference type="NCBI Taxonomy" id="435914"/>
    <lineage>
        <taxon>Bacteria</taxon>
        <taxon>Bacillati</taxon>
        <taxon>Actinomycetota</taxon>
        <taxon>Actinomycetes</taxon>
        <taxon>Mycobacteriales</taxon>
        <taxon>Fodinicola</taxon>
    </lineage>
</organism>
<keyword evidence="9" id="KW-1185">Reference proteome</keyword>
<comment type="similarity">
    <text evidence="1">Belongs to the AfsR/DnrI/RedD regulatory family.</text>
</comment>
<dbReference type="SMART" id="SM00028">
    <property type="entry name" value="TPR"/>
    <property type="match status" value="5"/>
</dbReference>
<dbReference type="RefSeq" id="WP_344315143.1">
    <property type="nucleotide sequence ID" value="NZ_BAAANY010000043.1"/>
</dbReference>
<dbReference type="InterPro" id="IPR036388">
    <property type="entry name" value="WH-like_DNA-bd_sf"/>
</dbReference>
<dbReference type="SUPFAM" id="SSF46894">
    <property type="entry name" value="C-terminal effector domain of the bipartite response regulators"/>
    <property type="match status" value="1"/>
</dbReference>
<dbReference type="PROSITE" id="PS50005">
    <property type="entry name" value="TPR"/>
    <property type="match status" value="2"/>
</dbReference>
<accession>A0ABP4V6Y4</accession>
<evidence type="ECO:0000313" key="8">
    <source>
        <dbReference type="EMBL" id="GAA1718977.1"/>
    </source>
</evidence>
<dbReference type="Pfam" id="PF00486">
    <property type="entry name" value="Trans_reg_C"/>
    <property type="match status" value="1"/>
</dbReference>
<keyword evidence="2" id="KW-0805">Transcription regulation</keyword>
<keyword evidence="3 6" id="KW-0238">DNA-binding</keyword>
<keyword evidence="5" id="KW-0802">TPR repeat</keyword>
<proteinExistence type="inferred from homology"/>
<feature type="repeat" description="TPR" evidence="5">
    <location>
        <begin position="783"/>
        <end position="816"/>
    </location>
</feature>
<dbReference type="Pfam" id="PF13424">
    <property type="entry name" value="TPR_12"/>
    <property type="match status" value="2"/>
</dbReference>
<dbReference type="InterPro" id="IPR011990">
    <property type="entry name" value="TPR-like_helical_dom_sf"/>
</dbReference>
<dbReference type="PANTHER" id="PTHR35807">
    <property type="entry name" value="TRANSCRIPTIONAL REGULATOR REDD-RELATED"/>
    <property type="match status" value="1"/>
</dbReference>
<feature type="domain" description="OmpR/PhoB-type" evidence="7">
    <location>
        <begin position="1"/>
        <end position="101"/>
    </location>
</feature>
<keyword evidence="4" id="KW-0804">Transcription</keyword>
<reference evidence="9" key="1">
    <citation type="journal article" date="2019" name="Int. J. Syst. Evol. Microbiol.">
        <title>The Global Catalogue of Microorganisms (GCM) 10K type strain sequencing project: providing services to taxonomists for standard genome sequencing and annotation.</title>
        <authorList>
            <consortium name="The Broad Institute Genomics Platform"/>
            <consortium name="The Broad Institute Genome Sequencing Center for Infectious Disease"/>
            <person name="Wu L."/>
            <person name="Ma J."/>
        </authorList>
    </citation>
    <scope>NUCLEOTIDE SEQUENCE [LARGE SCALE GENOMIC DNA]</scope>
    <source>
        <strain evidence="9">JCM 14718</strain>
    </source>
</reference>
<dbReference type="InterPro" id="IPR005158">
    <property type="entry name" value="BTAD"/>
</dbReference>
<dbReference type="SMART" id="SM01043">
    <property type="entry name" value="BTAD"/>
    <property type="match status" value="1"/>
</dbReference>